<keyword evidence="5" id="KW-1185">Reference proteome</keyword>
<dbReference type="AlphaFoldDB" id="A0A1X2IXC2"/>
<protein>
    <submittedName>
        <fullName evidence="4">Acyl CoA binding protein-domain-containing protein</fullName>
    </submittedName>
</protein>
<name>A0A1X2IXC2_9FUNG</name>
<dbReference type="PANTHER" id="PTHR23310:SF62">
    <property type="entry name" value="ACYL-COA BINDING PROTEIN 1, ISOFORM A"/>
    <property type="match status" value="1"/>
</dbReference>
<dbReference type="Pfam" id="PF00887">
    <property type="entry name" value="ACBP"/>
    <property type="match status" value="1"/>
</dbReference>
<keyword evidence="2" id="KW-0446">Lipid-binding</keyword>
<evidence type="ECO:0000256" key="1">
    <source>
        <dbReference type="ARBA" id="ARBA00005567"/>
    </source>
</evidence>
<dbReference type="Gene3D" id="1.20.80.10">
    <property type="match status" value="1"/>
</dbReference>
<comment type="similarity">
    <text evidence="1">Belongs to the ACBP family.</text>
</comment>
<sequence>MSASLPYLIHLRFNQALIIVRSIPEQEVGLQPIPSDRLKFYGFYKQATFGECNTPKPSSRNVVEYAKWKAWYRVRHHSCMEAKNLYVNALVELLVEFINRYPNNQHHEFAKQALQSLEFNAATASESKCIYMR</sequence>
<dbReference type="InterPro" id="IPR000582">
    <property type="entry name" value="Acyl-CoA-binding_protein"/>
</dbReference>
<dbReference type="PROSITE" id="PS51228">
    <property type="entry name" value="ACB_2"/>
    <property type="match status" value="1"/>
</dbReference>
<dbReference type="GO" id="GO:0006631">
    <property type="term" value="P:fatty acid metabolic process"/>
    <property type="evidence" value="ECO:0007669"/>
    <property type="project" value="TreeGrafter"/>
</dbReference>
<dbReference type="PANTHER" id="PTHR23310">
    <property type="entry name" value="ACYL-COA-BINDING PROTEIN, ACBP"/>
    <property type="match status" value="1"/>
</dbReference>
<dbReference type="EMBL" id="MCGE01000002">
    <property type="protein sequence ID" value="ORZ23965.1"/>
    <property type="molecule type" value="Genomic_DNA"/>
</dbReference>
<dbReference type="InterPro" id="IPR014352">
    <property type="entry name" value="FERM/acyl-CoA-bd_prot_sf"/>
</dbReference>
<reference evidence="4 5" key="1">
    <citation type="submission" date="2016-07" db="EMBL/GenBank/DDBJ databases">
        <title>Pervasive Adenine N6-methylation of Active Genes in Fungi.</title>
        <authorList>
            <consortium name="DOE Joint Genome Institute"/>
            <person name="Mondo S.J."/>
            <person name="Dannebaum R.O."/>
            <person name="Kuo R.C."/>
            <person name="Labutti K."/>
            <person name="Haridas S."/>
            <person name="Kuo A."/>
            <person name="Salamov A."/>
            <person name="Ahrendt S.R."/>
            <person name="Lipzen A."/>
            <person name="Sullivan W."/>
            <person name="Andreopoulos W.B."/>
            <person name="Clum A."/>
            <person name="Lindquist E."/>
            <person name="Daum C."/>
            <person name="Ramamoorthy G.K."/>
            <person name="Gryganskyi A."/>
            <person name="Culley D."/>
            <person name="Magnuson J.K."/>
            <person name="James T.Y."/>
            <person name="O'Malley M.A."/>
            <person name="Stajich J.E."/>
            <person name="Spatafora J.W."/>
            <person name="Visel A."/>
            <person name="Grigoriev I.V."/>
        </authorList>
    </citation>
    <scope>NUCLEOTIDE SEQUENCE [LARGE SCALE GENOMIC DNA]</scope>
    <source>
        <strain evidence="4 5">NRRL 1336</strain>
    </source>
</reference>
<evidence type="ECO:0000313" key="4">
    <source>
        <dbReference type="EMBL" id="ORZ23965.1"/>
    </source>
</evidence>
<feature type="domain" description="ACB" evidence="3">
    <location>
        <begin position="9"/>
        <end position="99"/>
    </location>
</feature>
<proteinExistence type="inferred from homology"/>
<dbReference type="InterPro" id="IPR035984">
    <property type="entry name" value="Acyl-CoA-binding_sf"/>
</dbReference>
<gene>
    <name evidence="4" type="ORF">BCR42DRAFT_82996</name>
</gene>
<evidence type="ECO:0000259" key="3">
    <source>
        <dbReference type="PROSITE" id="PS51228"/>
    </source>
</evidence>
<dbReference type="SUPFAM" id="SSF47027">
    <property type="entry name" value="Acyl-CoA binding protein"/>
    <property type="match status" value="1"/>
</dbReference>
<organism evidence="4 5">
    <name type="scientific">Absidia repens</name>
    <dbReference type="NCBI Taxonomy" id="90262"/>
    <lineage>
        <taxon>Eukaryota</taxon>
        <taxon>Fungi</taxon>
        <taxon>Fungi incertae sedis</taxon>
        <taxon>Mucoromycota</taxon>
        <taxon>Mucoromycotina</taxon>
        <taxon>Mucoromycetes</taxon>
        <taxon>Mucorales</taxon>
        <taxon>Cunninghamellaceae</taxon>
        <taxon>Absidia</taxon>
    </lineage>
</organism>
<accession>A0A1X2IXC2</accession>
<evidence type="ECO:0000313" key="5">
    <source>
        <dbReference type="Proteomes" id="UP000193560"/>
    </source>
</evidence>
<evidence type="ECO:0000256" key="2">
    <source>
        <dbReference type="ARBA" id="ARBA00023121"/>
    </source>
</evidence>
<dbReference type="OrthoDB" id="346910at2759"/>
<comment type="caution">
    <text evidence="4">The sequence shown here is derived from an EMBL/GenBank/DDBJ whole genome shotgun (WGS) entry which is preliminary data.</text>
</comment>
<dbReference type="Proteomes" id="UP000193560">
    <property type="component" value="Unassembled WGS sequence"/>
</dbReference>
<dbReference type="STRING" id="90262.A0A1X2IXC2"/>
<dbReference type="GO" id="GO:0000062">
    <property type="term" value="F:fatty-acyl-CoA binding"/>
    <property type="evidence" value="ECO:0007669"/>
    <property type="project" value="InterPro"/>
</dbReference>